<dbReference type="SMART" id="SM00208">
    <property type="entry name" value="TNFR"/>
    <property type="match status" value="4"/>
</dbReference>
<feature type="repeat" description="TNFR-Cys" evidence="1">
    <location>
        <begin position="21"/>
        <end position="56"/>
    </location>
</feature>
<accession>A0A3Q0R719</accession>
<keyword evidence="2" id="KW-0472">Membrane</keyword>
<dbReference type="GO" id="GO:0006955">
    <property type="term" value="P:immune response"/>
    <property type="evidence" value="ECO:0007669"/>
    <property type="project" value="InterPro"/>
</dbReference>
<dbReference type="PRINTS" id="PR01680">
    <property type="entry name" value="TNFACTORR6"/>
</dbReference>
<dbReference type="OMA" id="DCRIEAS"/>
<dbReference type="STRING" id="61819.ENSACIP00000007924"/>
<dbReference type="PROSITE" id="PS00652">
    <property type="entry name" value="TNFR_NGFR_1"/>
    <property type="match status" value="1"/>
</dbReference>
<keyword evidence="2" id="KW-0812">Transmembrane</keyword>
<comment type="caution">
    <text evidence="1">Lacks conserved residue(s) required for the propagation of feature annotation.</text>
</comment>
<proteinExistence type="predicted"/>
<sequence>EILTLHSLHSAYHFKMLPVLSCRPKEYTTRDNQCCPMCHKGTVVQRDCTINAGTQCRPCEEGTFMNQPSGLYSCFTCTSCDTGHGLLVQQNCTTTTDTVCDVSSGYYCKSVTDSSGCSLAEKHSQCVAGQRIKEPGTSRSDTVCEDCQPRSFSKDGVTCTAWTICSKTQIKIKEGSSTSDVVCGSAPRQHNLLIAPFSFFAVAVIGLVAAGLVKAG</sequence>
<feature type="transmembrane region" description="Helical" evidence="2">
    <location>
        <begin position="192"/>
        <end position="213"/>
    </location>
</feature>
<dbReference type="GeneTree" id="ENSGT00950000183126"/>
<feature type="disulfide bond" evidence="1">
    <location>
        <begin position="35"/>
        <end position="48"/>
    </location>
</feature>
<keyword evidence="1" id="KW-1015">Disulfide bond</keyword>
<evidence type="ECO:0000259" key="3">
    <source>
        <dbReference type="PROSITE" id="PS50050"/>
    </source>
</evidence>
<feature type="repeat" description="TNFR-Cys" evidence="1">
    <location>
        <begin position="58"/>
        <end position="100"/>
    </location>
</feature>
<evidence type="ECO:0000256" key="1">
    <source>
        <dbReference type="PROSITE-ProRule" id="PRU00206"/>
    </source>
</evidence>
<dbReference type="SUPFAM" id="SSF57586">
    <property type="entry name" value="TNF receptor-like"/>
    <property type="match status" value="3"/>
</dbReference>
<dbReference type="Proteomes" id="UP000261340">
    <property type="component" value="Unplaced"/>
</dbReference>
<keyword evidence="5" id="KW-1185">Reference proteome</keyword>
<reference evidence="4" key="2">
    <citation type="submission" date="2025-09" db="UniProtKB">
        <authorList>
            <consortium name="Ensembl"/>
        </authorList>
    </citation>
    <scope>IDENTIFICATION</scope>
</reference>
<organism evidence="4 5">
    <name type="scientific">Amphilophus citrinellus</name>
    <name type="common">Midas cichlid</name>
    <name type="synonym">Cichlasoma citrinellum</name>
    <dbReference type="NCBI Taxonomy" id="61819"/>
    <lineage>
        <taxon>Eukaryota</taxon>
        <taxon>Metazoa</taxon>
        <taxon>Chordata</taxon>
        <taxon>Craniata</taxon>
        <taxon>Vertebrata</taxon>
        <taxon>Euteleostomi</taxon>
        <taxon>Actinopterygii</taxon>
        <taxon>Neopterygii</taxon>
        <taxon>Teleostei</taxon>
        <taxon>Neoteleostei</taxon>
        <taxon>Acanthomorphata</taxon>
        <taxon>Ovalentaria</taxon>
        <taxon>Cichlomorphae</taxon>
        <taxon>Cichliformes</taxon>
        <taxon>Cichlidae</taxon>
        <taxon>New World cichlids</taxon>
        <taxon>Cichlasomatinae</taxon>
        <taxon>Heroini</taxon>
        <taxon>Amphilophus</taxon>
    </lineage>
</organism>
<dbReference type="GO" id="GO:2000406">
    <property type="term" value="P:positive regulation of T cell migration"/>
    <property type="evidence" value="ECO:0007669"/>
    <property type="project" value="TreeGrafter"/>
</dbReference>
<dbReference type="PANTHER" id="PTHR46838">
    <property type="entry name" value="TUMOR NECROSIS FACTOR RECEPTOR SUPERFAMILY MEMBER 14"/>
    <property type="match status" value="1"/>
</dbReference>
<feature type="disulfide bond" evidence="1">
    <location>
        <begin position="38"/>
        <end position="56"/>
    </location>
</feature>
<evidence type="ECO:0000313" key="5">
    <source>
        <dbReference type="Proteomes" id="UP000261340"/>
    </source>
</evidence>
<reference evidence="4" key="1">
    <citation type="submission" date="2025-08" db="UniProtKB">
        <authorList>
            <consortium name="Ensembl"/>
        </authorList>
    </citation>
    <scope>IDENTIFICATION</scope>
</reference>
<dbReference type="GO" id="GO:0006915">
    <property type="term" value="P:apoptotic process"/>
    <property type="evidence" value="ECO:0007669"/>
    <property type="project" value="InterPro"/>
</dbReference>
<keyword evidence="2" id="KW-1133">Transmembrane helix</keyword>
<protein>
    <recommendedName>
        <fullName evidence="3">TNFR-Cys domain-containing protein</fullName>
    </recommendedName>
</protein>
<dbReference type="PROSITE" id="PS50050">
    <property type="entry name" value="TNFR_NGFR_2"/>
    <property type="match status" value="2"/>
</dbReference>
<name>A0A3Q0R719_AMPCI</name>
<dbReference type="GO" id="GO:0050829">
    <property type="term" value="P:defense response to Gram-negative bacterium"/>
    <property type="evidence" value="ECO:0007669"/>
    <property type="project" value="TreeGrafter"/>
</dbReference>
<dbReference type="GO" id="GO:0004888">
    <property type="term" value="F:transmembrane signaling receptor activity"/>
    <property type="evidence" value="ECO:0007669"/>
    <property type="project" value="InterPro"/>
</dbReference>
<dbReference type="AlphaFoldDB" id="A0A3Q0R719"/>
<dbReference type="Ensembl" id="ENSACIT00000008160.1">
    <property type="protein sequence ID" value="ENSACIP00000007924.1"/>
    <property type="gene ID" value="ENSACIG00000006196.1"/>
</dbReference>
<evidence type="ECO:0000313" key="4">
    <source>
        <dbReference type="Ensembl" id="ENSACIP00000007924.1"/>
    </source>
</evidence>
<dbReference type="GO" id="GO:0046642">
    <property type="term" value="P:negative regulation of alpha-beta T cell proliferation"/>
    <property type="evidence" value="ECO:0007669"/>
    <property type="project" value="TreeGrafter"/>
</dbReference>
<feature type="domain" description="TNFR-Cys" evidence="3">
    <location>
        <begin position="21"/>
        <end position="56"/>
    </location>
</feature>
<feature type="domain" description="TNFR-Cys" evidence="3">
    <location>
        <begin position="58"/>
        <end position="100"/>
    </location>
</feature>
<dbReference type="Pfam" id="PF00020">
    <property type="entry name" value="TNFR_c6"/>
    <property type="match status" value="1"/>
</dbReference>
<dbReference type="GO" id="GO:0009897">
    <property type="term" value="C:external side of plasma membrane"/>
    <property type="evidence" value="ECO:0007669"/>
    <property type="project" value="TreeGrafter"/>
</dbReference>
<dbReference type="PANTHER" id="PTHR46838:SF1">
    <property type="entry name" value="TUMOR NECROSIS FACTOR RECEPTOR SUPERFAMILY MEMBER 14"/>
    <property type="match status" value="1"/>
</dbReference>
<feature type="disulfide bond" evidence="1">
    <location>
        <begin position="59"/>
        <end position="74"/>
    </location>
</feature>
<dbReference type="InterPro" id="IPR001368">
    <property type="entry name" value="TNFR/NGFR_Cys_rich_reg"/>
</dbReference>
<dbReference type="GO" id="GO:0050830">
    <property type="term" value="P:defense response to Gram-positive bacterium"/>
    <property type="evidence" value="ECO:0007669"/>
    <property type="project" value="TreeGrafter"/>
</dbReference>
<dbReference type="GO" id="GO:0007165">
    <property type="term" value="P:signal transduction"/>
    <property type="evidence" value="ECO:0007669"/>
    <property type="project" value="InterPro"/>
</dbReference>
<dbReference type="InterPro" id="IPR008063">
    <property type="entry name" value="Fas_rcpt"/>
</dbReference>
<dbReference type="GO" id="GO:0002720">
    <property type="term" value="P:positive regulation of cytokine production involved in immune response"/>
    <property type="evidence" value="ECO:0007669"/>
    <property type="project" value="TreeGrafter"/>
</dbReference>
<evidence type="ECO:0000256" key="2">
    <source>
        <dbReference type="SAM" id="Phobius"/>
    </source>
</evidence>
<dbReference type="Gene3D" id="2.10.50.10">
    <property type="entry name" value="Tumor Necrosis Factor Receptor, subunit A, domain 2"/>
    <property type="match status" value="3"/>
</dbReference>